<keyword evidence="1" id="KW-0732">Signal</keyword>
<reference evidence="3" key="1">
    <citation type="journal article" date="2013" name="Genome Biol. Evol.">
        <title>The genome sequence of Streptomyces lividans 66 reveals a novel tRNA-dependent peptide biosynthetic system within a metal-related genomic island.</title>
        <authorList>
            <person name="Cruz-Morales P."/>
            <person name="Vijgenboom E."/>
            <person name="Iruegas-Bocardo F."/>
            <person name="Girard G."/>
            <person name="Yanez-Guerra L.A."/>
            <person name="Ramos-Aboites H.E."/>
            <person name="Pernodet J.L."/>
            <person name="Anne J."/>
            <person name="van Wezel G.P."/>
            <person name="Barona-Gomez F."/>
        </authorList>
    </citation>
    <scope>NUCLEOTIDE SEQUENCE [LARGE SCALE GENOMIC DNA]</scope>
    <source>
        <strain evidence="3">1326</strain>
    </source>
</reference>
<proteinExistence type="predicted"/>
<feature type="chain" id="PRO_5038349996" evidence="1">
    <location>
        <begin position="26"/>
        <end position="153"/>
    </location>
</feature>
<dbReference type="EMBL" id="CM001889">
    <property type="protein sequence ID" value="EOY51315.1"/>
    <property type="molecule type" value="Genomic_DNA"/>
</dbReference>
<dbReference type="PROSITE" id="PS51257">
    <property type="entry name" value="PROKAR_LIPOPROTEIN"/>
    <property type="match status" value="1"/>
</dbReference>
<dbReference type="AlphaFoldDB" id="A0A7U9DY41"/>
<keyword evidence="2" id="KW-0449">Lipoprotein</keyword>
<organism evidence="2 3">
    <name type="scientific">Streptomyces lividans 1326</name>
    <dbReference type="NCBI Taxonomy" id="1200984"/>
    <lineage>
        <taxon>Bacteria</taxon>
        <taxon>Bacillati</taxon>
        <taxon>Actinomycetota</taxon>
        <taxon>Actinomycetes</taxon>
        <taxon>Kitasatosporales</taxon>
        <taxon>Streptomycetaceae</taxon>
        <taxon>Streptomyces</taxon>
    </lineage>
</organism>
<name>A0A7U9DY41_STRLI</name>
<evidence type="ECO:0000256" key="1">
    <source>
        <dbReference type="SAM" id="SignalP"/>
    </source>
</evidence>
<evidence type="ECO:0000313" key="3">
    <source>
        <dbReference type="Proteomes" id="UP000014062"/>
    </source>
</evidence>
<sequence>MLKTPFAPAVRWTAAVLITLLAATACDDTGARAATVPADRVTGAWQAGGGTALTLSADRTFTASGLDSGKLAGTGCPGGDTGGDWAFFADDGDGLYMTSPRARSGSEIGLSFAEQSDEPCRLTLTVVDDGDTLCATSDPETPCDLGVRFTRKD</sequence>
<dbReference type="GeneID" id="91382824"/>
<dbReference type="RefSeq" id="WP_003972706.1">
    <property type="nucleotide sequence ID" value="NZ_CM001889.1"/>
</dbReference>
<evidence type="ECO:0000313" key="2">
    <source>
        <dbReference type="EMBL" id="EOY51315.1"/>
    </source>
</evidence>
<gene>
    <name evidence="2" type="ORF">SLI_6609</name>
</gene>
<dbReference type="Proteomes" id="UP000014062">
    <property type="component" value="Chromosome"/>
</dbReference>
<feature type="signal peptide" evidence="1">
    <location>
        <begin position="1"/>
        <end position="25"/>
    </location>
</feature>
<accession>A0A7U9DY41</accession>
<protein>
    <submittedName>
        <fullName evidence="2">Putative lipoprotein</fullName>
    </submittedName>
</protein>